<dbReference type="OrthoDB" id="2641892at2759"/>
<protein>
    <submittedName>
        <fullName evidence="2">Helitron helicase</fullName>
    </submittedName>
</protein>
<dbReference type="EMBL" id="NBNE01023640">
    <property type="protein sequence ID" value="OWY90192.1"/>
    <property type="molecule type" value="Genomic_DNA"/>
</dbReference>
<gene>
    <name evidence="2" type="ORF">PHMEG_00041794</name>
</gene>
<sequence length="113" mass="12763">MYAFRGHWRGRPSFGELRDEDAETDRFQTITYIPFMVHDAAPDSDNVSPEADDADDDRRTRNVNTLIDAVYPGINADELPNKYFVERTTLAPTNAGLGRINEMLAARITAETK</sequence>
<keyword evidence="2" id="KW-0067">ATP-binding</keyword>
<keyword evidence="3" id="KW-1185">Reference proteome</keyword>
<dbReference type="Proteomes" id="UP000198211">
    <property type="component" value="Unassembled WGS sequence"/>
</dbReference>
<feature type="region of interest" description="Disordered" evidence="1">
    <location>
        <begin position="39"/>
        <end position="60"/>
    </location>
</feature>
<proteinExistence type="predicted"/>
<feature type="compositionally biased region" description="Basic residues" evidence="1">
    <location>
        <begin position="1"/>
        <end position="10"/>
    </location>
</feature>
<accession>A0A225UAY6</accession>
<dbReference type="AlphaFoldDB" id="A0A225UAY6"/>
<dbReference type="GO" id="GO:0004386">
    <property type="term" value="F:helicase activity"/>
    <property type="evidence" value="ECO:0007669"/>
    <property type="project" value="UniProtKB-KW"/>
</dbReference>
<evidence type="ECO:0000256" key="1">
    <source>
        <dbReference type="SAM" id="MobiDB-lite"/>
    </source>
</evidence>
<organism evidence="2 3">
    <name type="scientific">Phytophthora megakarya</name>
    <dbReference type="NCBI Taxonomy" id="4795"/>
    <lineage>
        <taxon>Eukaryota</taxon>
        <taxon>Sar</taxon>
        <taxon>Stramenopiles</taxon>
        <taxon>Oomycota</taxon>
        <taxon>Peronosporomycetes</taxon>
        <taxon>Peronosporales</taxon>
        <taxon>Peronosporaceae</taxon>
        <taxon>Phytophthora</taxon>
    </lineage>
</organism>
<keyword evidence="2" id="KW-0547">Nucleotide-binding</keyword>
<keyword evidence="2" id="KW-0347">Helicase</keyword>
<evidence type="ECO:0000313" key="3">
    <source>
        <dbReference type="Proteomes" id="UP000198211"/>
    </source>
</evidence>
<feature type="region of interest" description="Disordered" evidence="1">
    <location>
        <begin position="1"/>
        <end position="20"/>
    </location>
</feature>
<name>A0A225UAY6_9STRA</name>
<comment type="caution">
    <text evidence="2">The sequence shown here is derived from an EMBL/GenBank/DDBJ whole genome shotgun (WGS) entry which is preliminary data.</text>
</comment>
<keyword evidence="2" id="KW-0378">Hydrolase</keyword>
<evidence type="ECO:0000313" key="2">
    <source>
        <dbReference type="EMBL" id="OWY90192.1"/>
    </source>
</evidence>
<reference evidence="3" key="1">
    <citation type="submission" date="2017-03" db="EMBL/GenBank/DDBJ databases">
        <title>Phytopthora megakarya and P. palmivora, two closely related causual agents of cacao black pod achieved similar genome size and gene model numbers by different mechanisms.</title>
        <authorList>
            <person name="Ali S."/>
            <person name="Shao J."/>
            <person name="Larry D.J."/>
            <person name="Kronmiller B."/>
            <person name="Shen D."/>
            <person name="Strem M.D."/>
            <person name="Melnick R.L."/>
            <person name="Guiltinan M.J."/>
            <person name="Tyler B.M."/>
            <person name="Meinhardt L.W."/>
            <person name="Bailey B.A."/>
        </authorList>
    </citation>
    <scope>NUCLEOTIDE SEQUENCE [LARGE SCALE GENOMIC DNA]</scope>
    <source>
        <strain evidence="3">zdho120</strain>
    </source>
</reference>